<keyword evidence="2" id="KW-1185">Reference proteome</keyword>
<dbReference type="InterPro" id="IPR009522">
    <property type="entry name" value="Capsid_Phlebovir/Tenuivir"/>
</dbReference>
<gene>
    <name evidence="1" type="ORF">EEDITHA_LOCUS12703</name>
</gene>
<accession>A0AAU9UDT8</accession>
<protein>
    <submittedName>
        <fullName evidence="1">Uncharacterized protein</fullName>
    </submittedName>
</protein>
<dbReference type="Pfam" id="PF05733">
    <property type="entry name" value="Tenui_N"/>
    <property type="match status" value="1"/>
</dbReference>
<evidence type="ECO:0000313" key="1">
    <source>
        <dbReference type="EMBL" id="CAH2097480.1"/>
    </source>
</evidence>
<comment type="caution">
    <text evidence="1">The sequence shown here is derived from an EMBL/GenBank/DDBJ whole genome shotgun (WGS) entry which is preliminary data.</text>
</comment>
<dbReference type="EMBL" id="CAKOGL010000018">
    <property type="protein sequence ID" value="CAH2097480.1"/>
    <property type="molecule type" value="Genomic_DNA"/>
</dbReference>
<evidence type="ECO:0000313" key="2">
    <source>
        <dbReference type="Proteomes" id="UP001153954"/>
    </source>
</evidence>
<dbReference type="AlphaFoldDB" id="A0AAU9UDT8"/>
<reference evidence="1" key="1">
    <citation type="submission" date="2022-03" db="EMBL/GenBank/DDBJ databases">
        <authorList>
            <person name="Tunstrom K."/>
        </authorList>
    </citation>
    <scope>NUCLEOTIDE SEQUENCE</scope>
</reference>
<proteinExistence type="predicted"/>
<organism evidence="1 2">
    <name type="scientific">Euphydryas editha</name>
    <name type="common">Edith's checkerspot</name>
    <dbReference type="NCBI Taxonomy" id="104508"/>
    <lineage>
        <taxon>Eukaryota</taxon>
        <taxon>Metazoa</taxon>
        <taxon>Ecdysozoa</taxon>
        <taxon>Arthropoda</taxon>
        <taxon>Hexapoda</taxon>
        <taxon>Insecta</taxon>
        <taxon>Pterygota</taxon>
        <taxon>Neoptera</taxon>
        <taxon>Endopterygota</taxon>
        <taxon>Lepidoptera</taxon>
        <taxon>Glossata</taxon>
        <taxon>Ditrysia</taxon>
        <taxon>Papilionoidea</taxon>
        <taxon>Nymphalidae</taxon>
        <taxon>Nymphalinae</taxon>
        <taxon>Euphydryas</taxon>
    </lineage>
</organism>
<dbReference type="GO" id="GO:0003723">
    <property type="term" value="F:RNA binding"/>
    <property type="evidence" value="ECO:0007669"/>
    <property type="project" value="InterPro"/>
</dbReference>
<sequence>MSSADTATNQLRLVNPSNVEMVKAAIIDRVAKTNFEATAALVKLMAYEAINPVAVIKKKMSQKAEVWNKSERTDSWNLIVDNLTFDLTDKAGLANDVLFLITLFHTRGNNLRKILASIDRTVKSPLLIKMQIYGIKNDTDEDSTRRKRSEKVDMNSRDITLSRIAALFPHIGLSIVRKSQVRG</sequence>
<name>A0AAU9UDT8_EUPED</name>
<dbReference type="Proteomes" id="UP001153954">
    <property type="component" value="Unassembled WGS sequence"/>
</dbReference>